<gene>
    <name evidence="1" type="ORF">NP493_674g01056</name>
</gene>
<reference evidence="1" key="1">
    <citation type="journal article" date="2023" name="Mol. Biol. Evol.">
        <title>Third-Generation Sequencing Reveals the Adaptive Role of the Epigenome in Three Deep-Sea Polychaetes.</title>
        <authorList>
            <person name="Perez M."/>
            <person name="Aroh O."/>
            <person name="Sun Y."/>
            <person name="Lan Y."/>
            <person name="Juniper S.K."/>
            <person name="Young C.R."/>
            <person name="Angers B."/>
            <person name="Qian P.Y."/>
        </authorList>
    </citation>
    <scope>NUCLEOTIDE SEQUENCE</scope>
    <source>
        <strain evidence="1">R07B-5</strain>
    </source>
</reference>
<evidence type="ECO:0000313" key="1">
    <source>
        <dbReference type="EMBL" id="KAK2176238.1"/>
    </source>
</evidence>
<accession>A0AAD9KRC4</accession>
<evidence type="ECO:0000313" key="2">
    <source>
        <dbReference type="Proteomes" id="UP001209878"/>
    </source>
</evidence>
<dbReference type="EMBL" id="JAODUO010000674">
    <property type="protein sequence ID" value="KAK2176238.1"/>
    <property type="molecule type" value="Genomic_DNA"/>
</dbReference>
<sequence length="61" mass="7284">MVNMINFIAVTRYKQFQECTAYELNELRAIIINGWPDTKQETPHAIRMYWTNVTKSLYQTV</sequence>
<dbReference type="AlphaFoldDB" id="A0AAD9KRC4"/>
<keyword evidence="2" id="KW-1185">Reference proteome</keyword>
<comment type="caution">
    <text evidence="1">The sequence shown here is derived from an EMBL/GenBank/DDBJ whole genome shotgun (WGS) entry which is preliminary data.</text>
</comment>
<dbReference type="Proteomes" id="UP001209878">
    <property type="component" value="Unassembled WGS sequence"/>
</dbReference>
<proteinExistence type="predicted"/>
<organism evidence="1 2">
    <name type="scientific">Ridgeia piscesae</name>
    <name type="common">Tubeworm</name>
    <dbReference type="NCBI Taxonomy" id="27915"/>
    <lineage>
        <taxon>Eukaryota</taxon>
        <taxon>Metazoa</taxon>
        <taxon>Spiralia</taxon>
        <taxon>Lophotrochozoa</taxon>
        <taxon>Annelida</taxon>
        <taxon>Polychaeta</taxon>
        <taxon>Sedentaria</taxon>
        <taxon>Canalipalpata</taxon>
        <taxon>Sabellida</taxon>
        <taxon>Siboglinidae</taxon>
        <taxon>Ridgeia</taxon>
    </lineage>
</organism>
<protein>
    <submittedName>
        <fullName evidence="1">Uncharacterized protein</fullName>
    </submittedName>
</protein>
<name>A0AAD9KRC4_RIDPI</name>